<proteinExistence type="predicted"/>
<protein>
    <submittedName>
        <fullName evidence="5">SWIM-type domain-containing protein</fullName>
    </submittedName>
</protein>
<dbReference type="GO" id="GO:0008270">
    <property type="term" value="F:zinc ion binding"/>
    <property type="evidence" value="ECO:0007669"/>
    <property type="project" value="UniProtKB-KW"/>
</dbReference>
<keyword evidence="2" id="KW-0175">Coiled coil</keyword>
<name>A0A1I7XGZ6_HETBA</name>
<keyword evidence="1" id="KW-0863">Zinc-finger</keyword>
<organism evidence="4 5">
    <name type="scientific">Heterorhabditis bacteriophora</name>
    <name type="common">Entomopathogenic nematode worm</name>
    <dbReference type="NCBI Taxonomy" id="37862"/>
    <lineage>
        <taxon>Eukaryota</taxon>
        <taxon>Metazoa</taxon>
        <taxon>Ecdysozoa</taxon>
        <taxon>Nematoda</taxon>
        <taxon>Chromadorea</taxon>
        <taxon>Rhabditida</taxon>
        <taxon>Rhabditina</taxon>
        <taxon>Rhabditomorpha</taxon>
        <taxon>Strongyloidea</taxon>
        <taxon>Heterorhabditidae</taxon>
        <taxon>Heterorhabditis</taxon>
    </lineage>
</organism>
<dbReference type="AlphaFoldDB" id="A0A1I7XGZ6"/>
<reference evidence="5" key="1">
    <citation type="submission" date="2016-11" db="UniProtKB">
        <authorList>
            <consortium name="WormBaseParasite"/>
        </authorList>
    </citation>
    <scope>IDENTIFICATION</scope>
</reference>
<keyword evidence="1" id="KW-0479">Metal-binding</keyword>
<dbReference type="PROSITE" id="PS50966">
    <property type="entry name" value="ZF_SWIM"/>
    <property type="match status" value="1"/>
</dbReference>
<sequence>MGYLYQEYQIGNPNIVINIEDKKQTVYVFKCEGSVIMGESNSMSLSHRLALATQLRLLMKDLEDRLSSLASKEDALPIIGMLAGIVDEEILLQGVALVDGGCVKLLVEESELQAEEEIEKQYQRLKRKVSKQRSTSVSQKILGAVSVPSTALLLPAIDHNHIRMRFYEVSSNTASQHSFFLIPNVNFCICEYYQKRVLEAMEQFTCPHFLATWLSSSLHNVQRVPTRPETLEIIARHLSSRTQEFY</sequence>
<dbReference type="WBParaSite" id="Hba_16758">
    <property type="protein sequence ID" value="Hba_16758"/>
    <property type="gene ID" value="Hba_16758"/>
</dbReference>
<dbReference type="Proteomes" id="UP000095283">
    <property type="component" value="Unplaced"/>
</dbReference>
<feature type="coiled-coil region" evidence="2">
    <location>
        <begin position="108"/>
        <end position="135"/>
    </location>
</feature>
<accession>A0A1I7XGZ6</accession>
<evidence type="ECO:0000256" key="1">
    <source>
        <dbReference type="PROSITE-ProRule" id="PRU00325"/>
    </source>
</evidence>
<evidence type="ECO:0000313" key="4">
    <source>
        <dbReference type="Proteomes" id="UP000095283"/>
    </source>
</evidence>
<keyword evidence="1" id="KW-0862">Zinc</keyword>
<evidence type="ECO:0000256" key="2">
    <source>
        <dbReference type="SAM" id="Coils"/>
    </source>
</evidence>
<feature type="domain" description="SWIM-type" evidence="3">
    <location>
        <begin position="167"/>
        <end position="217"/>
    </location>
</feature>
<dbReference type="InterPro" id="IPR007527">
    <property type="entry name" value="Znf_SWIM"/>
</dbReference>
<keyword evidence="4" id="KW-1185">Reference proteome</keyword>
<evidence type="ECO:0000259" key="3">
    <source>
        <dbReference type="PROSITE" id="PS50966"/>
    </source>
</evidence>
<evidence type="ECO:0000313" key="5">
    <source>
        <dbReference type="WBParaSite" id="Hba_16758"/>
    </source>
</evidence>